<dbReference type="EMBL" id="BSNI01000002">
    <property type="protein sequence ID" value="GLQ18377.1"/>
    <property type="molecule type" value="Genomic_DNA"/>
</dbReference>
<dbReference type="InterPro" id="IPR038696">
    <property type="entry name" value="IalB_sf"/>
</dbReference>
<dbReference type="Pfam" id="PF06776">
    <property type="entry name" value="IalB"/>
    <property type="match status" value="1"/>
</dbReference>
<dbReference type="Gene3D" id="2.60.40.1880">
    <property type="entry name" value="Invasion associated locus B (IalB) protein"/>
    <property type="match status" value="1"/>
</dbReference>
<feature type="compositionally biased region" description="Polar residues" evidence="1">
    <location>
        <begin position="202"/>
        <end position="211"/>
    </location>
</feature>
<evidence type="ECO:0008006" key="5">
    <source>
        <dbReference type="Google" id="ProtNLM"/>
    </source>
</evidence>
<comment type="caution">
    <text evidence="3">The sequence shown here is derived from an EMBL/GenBank/DDBJ whole genome shotgun (WGS) entry which is preliminary data.</text>
</comment>
<reference evidence="3" key="1">
    <citation type="journal article" date="2014" name="Int. J. Syst. Evol. Microbiol.">
        <title>Complete genome of a new Firmicutes species belonging to the dominant human colonic microbiota ('Ruminococcus bicirculans') reveals two chromosomes and a selective capacity to utilize plant glucans.</title>
        <authorList>
            <consortium name="NISC Comparative Sequencing Program"/>
            <person name="Wegmann U."/>
            <person name="Louis P."/>
            <person name="Goesmann A."/>
            <person name="Henrissat B."/>
            <person name="Duncan S.H."/>
            <person name="Flint H.J."/>
        </authorList>
    </citation>
    <scope>NUCLEOTIDE SEQUENCE</scope>
    <source>
        <strain evidence="3">NBRC 107169</strain>
    </source>
</reference>
<evidence type="ECO:0000256" key="2">
    <source>
        <dbReference type="SAM" id="SignalP"/>
    </source>
</evidence>
<gene>
    <name evidence="3" type="ORF">GCM10007879_26260</name>
</gene>
<feature type="chain" id="PRO_5045630749" description="Invasion associated locus B family protein" evidence="2">
    <location>
        <begin position="24"/>
        <end position="211"/>
    </location>
</feature>
<evidence type="ECO:0000313" key="3">
    <source>
        <dbReference type="EMBL" id="GLQ18377.1"/>
    </source>
</evidence>
<accession>A0ABQ5UUL9</accession>
<evidence type="ECO:0000256" key="1">
    <source>
        <dbReference type="SAM" id="MobiDB-lite"/>
    </source>
</evidence>
<protein>
    <recommendedName>
        <fullName evidence="5">Invasion associated locus B family protein</fullName>
    </recommendedName>
</protein>
<feature type="signal peptide" evidence="2">
    <location>
        <begin position="1"/>
        <end position="23"/>
    </location>
</feature>
<dbReference type="InterPro" id="IPR010642">
    <property type="entry name" value="Invasion_prot_B"/>
</dbReference>
<keyword evidence="4" id="KW-1185">Reference proteome</keyword>
<organism evidence="3 4">
    <name type="scientific">Maritalea porphyrae</name>
    <dbReference type="NCBI Taxonomy" id="880732"/>
    <lineage>
        <taxon>Bacteria</taxon>
        <taxon>Pseudomonadati</taxon>
        <taxon>Pseudomonadota</taxon>
        <taxon>Alphaproteobacteria</taxon>
        <taxon>Hyphomicrobiales</taxon>
        <taxon>Devosiaceae</taxon>
        <taxon>Maritalea</taxon>
    </lineage>
</organism>
<sequence length="211" mass="23127">MKNKFSQLAAIAALALTIGTANAQDAAEKPKVNPEDNWVKVCDTLKSGEKACIVRQVVFAGTTKIGAFTFRDDPSSKNRYFVQAEMPLAISLLFNLKWQIDGAKPFYTPWATCDPTKCTSHSNMPKAFLEALKRGAKLTMTAKNRAFKDLPVAIDLNGFTAVYEGDKFLTPTQFQSQISGQSALQQQLQEAAEKIRQEKQGSETPATSDGN</sequence>
<proteinExistence type="predicted"/>
<name>A0ABQ5UUL9_9HYPH</name>
<keyword evidence="2" id="KW-0732">Signal</keyword>
<reference evidence="3" key="2">
    <citation type="submission" date="2023-01" db="EMBL/GenBank/DDBJ databases">
        <title>Draft genome sequence of Maritalea porphyrae strain NBRC 107169.</title>
        <authorList>
            <person name="Sun Q."/>
            <person name="Mori K."/>
        </authorList>
    </citation>
    <scope>NUCLEOTIDE SEQUENCE</scope>
    <source>
        <strain evidence="3">NBRC 107169</strain>
    </source>
</reference>
<feature type="compositionally biased region" description="Basic and acidic residues" evidence="1">
    <location>
        <begin position="191"/>
        <end position="201"/>
    </location>
</feature>
<evidence type="ECO:0000313" key="4">
    <source>
        <dbReference type="Proteomes" id="UP001161405"/>
    </source>
</evidence>
<feature type="region of interest" description="Disordered" evidence="1">
    <location>
        <begin position="185"/>
        <end position="211"/>
    </location>
</feature>
<dbReference type="Proteomes" id="UP001161405">
    <property type="component" value="Unassembled WGS sequence"/>
</dbReference>